<dbReference type="EMBL" id="JBBPBM010000007">
    <property type="protein sequence ID" value="KAK8574652.1"/>
    <property type="molecule type" value="Genomic_DNA"/>
</dbReference>
<gene>
    <name evidence="1" type="ORF">V6N12_062342</name>
</gene>
<sequence>MADPCCGARCLADHCRLAAWCCADCCHEHLLLLLLKFSSYLVCKPPACDQVYLPALNNGAARWLCVWHRPCGPALSMANPRCGFGCLPCRMVAWFWADAWCCAGCRMVSSSLARKSRARALVYLPVFHDGAAR</sequence>
<protein>
    <submittedName>
        <fullName evidence="1">Uncharacterized protein</fullName>
    </submittedName>
</protein>
<keyword evidence="2" id="KW-1185">Reference proteome</keyword>
<organism evidence="1 2">
    <name type="scientific">Hibiscus sabdariffa</name>
    <name type="common">roselle</name>
    <dbReference type="NCBI Taxonomy" id="183260"/>
    <lineage>
        <taxon>Eukaryota</taxon>
        <taxon>Viridiplantae</taxon>
        <taxon>Streptophyta</taxon>
        <taxon>Embryophyta</taxon>
        <taxon>Tracheophyta</taxon>
        <taxon>Spermatophyta</taxon>
        <taxon>Magnoliopsida</taxon>
        <taxon>eudicotyledons</taxon>
        <taxon>Gunneridae</taxon>
        <taxon>Pentapetalae</taxon>
        <taxon>rosids</taxon>
        <taxon>malvids</taxon>
        <taxon>Malvales</taxon>
        <taxon>Malvaceae</taxon>
        <taxon>Malvoideae</taxon>
        <taxon>Hibiscus</taxon>
    </lineage>
</organism>
<evidence type="ECO:0000313" key="2">
    <source>
        <dbReference type="Proteomes" id="UP001472677"/>
    </source>
</evidence>
<proteinExistence type="predicted"/>
<reference evidence="1 2" key="1">
    <citation type="journal article" date="2024" name="G3 (Bethesda)">
        <title>Genome assembly of Hibiscus sabdariffa L. provides insights into metabolisms of medicinal natural products.</title>
        <authorList>
            <person name="Kim T."/>
        </authorList>
    </citation>
    <scope>NUCLEOTIDE SEQUENCE [LARGE SCALE GENOMIC DNA]</scope>
    <source>
        <strain evidence="1">TK-2024</strain>
        <tissue evidence="1">Old leaves</tissue>
    </source>
</reference>
<name>A0ABR2F8J3_9ROSI</name>
<comment type="caution">
    <text evidence="1">The sequence shown here is derived from an EMBL/GenBank/DDBJ whole genome shotgun (WGS) entry which is preliminary data.</text>
</comment>
<dbReference type="Proteomes" id="UP001472677">
    <property type="component" value="Unassembled WGS sequence"/>
</dbReference>
<accession>A0ABR2F8J3</accession>
<evidence type="ECO:0000313" key="1">
    <source>
        <dbReference type="EMBL" id="KAK8574652.1"/>
    </source>
</evidence>